<dbReference type="PANTHER" id="PTHR31001:SF85">
    <property type="entry name" value="ZN(II)2CYS6 TRANSCRIPTION FACTOR (EUROFUNG)"/>
    <property type="match status" value="1"/>
</dbReference>
<dbReference type="GO" id="GO:0008270">
    <property type="term" value="F:zinc ion binding"/>
    <property type="evidence" value="ECO:0007669"/>
    <property type="project" value="InterPro"/>
</dbReference>
<dbReference type="OrthoDB" id="2269373at2759"/>
<evidence type="ECO:0000313" key="6">
    <source>
        <dbReference type="Proteomes" id="UP000319257"/>
    </source>
</evidence>
<dbReference type="GO" id="GO:0006351">
    <property type="term" value="P:DNA-templated transcription"/>
    <property type="evidence" value="ECO:0007669"/>
    <property type="project" value="InterPro"/>
</dbReference>
<comment type="subcellular location">
    <subcellularLocation>
        <location evidence="1">Nucleus</location>
    </subcellularLocation>
</comment>
<keyword evidence="6" id="KW-1185">Reference proteome</keyword>
<dbReference type="PANTHER" id="PTHR31001">
    <property type="entry name" value="UNCHARACTERIZED TRANSCRIPTIONAL REGULATORY PROTEIN"/>
    <property type="match status" value="1"/>
</dbReference>
<organism evidence="5 6">
    <name type="scientific">Thyridium curvatum</name>
    <dbReference type="NCBI Taxonomy" id="1093900"/>
    <lineage>
        <taxon>Eukaryota</taxon>
        <taxon>Fungi</taxon>
        <taxon>Dikarya</taxon>
        <taxon>Ascomycota</taxon>
        <taxon>Pezizomycotina</taxon>
        <taxon>Sordariomycetes</taxon>
        <taxon>Sordariomycetidae</taxon>
        <taxon>Thyridiales</taxon>
        <taxon>Thyridiaceae</taxon>
        <taxon>Thyridium</taxon>
    </lineage>
</organism>
<evidence type="ECO:0000256" key="3">
    <source>
        <dbReference type="SAM" id="MobiDB-lite"/>
    </source>
</evidence>
<dbReference type="AlphaFoldDB" id="A0A507AZF8"/>
<keyword evidence="2" id="KW-0539">Nucleus</keyword>
<dbReference type="GO" id="GO:0003677">
    <property type="term" value="F:DNA binding"/>
    <property type="evidence" value="ECO:0007669"/>
    <property type="project" value="InterPro"/>
</dbReference>
<name>A0A507AZF8_9PEZI</name>
<dbReference type="InterPro" id="IPR007219">
    <property type="entry name" value="XnlR_reg_dom"/>
</dbReference>
<sequence>MTSLSTSSGGEPKRHACTLKNPPEKALRVKPDPLVYPSPPLQLFYTAPQGPLHELHPEPRHIYRYWQIFVDSINPLIKIVHVPTLQQRIMDASWDLVNIPRPLKATMFAIYTLAVTSLTADACLTSFGEEKDQLLHRYRTATVHALIEADFLTSRDLEVLQAFMLFLYADPESEITSTLTAAAVRVGKKMGLHREKVDPKITVFEQEMRIRVWWQLNGLNSRSIAVYVPESQPPPPSEFGNIRLPLNVNDADLHPDMAEFPREHDSPTEMIFVLVKLQVYHWLRSSKTAPKMFESIIYAPDRKNITPRMENDAITELEHQYYGRFLRNSDSNIPLHKLAQGLAGLALARLRFKIYGPRLRTTSIEKEVPITPEEGEMLFDAAVRMLDLIEIGTRSKFSAHLFTHLISKSHVAKSQMNAYIYVLSDLRRRAWGEKVASAWNLIGDLYHNHPELLTEVDNTFVHALGDLTLEAWSTRIAELLKDPNVHEADVTPSFIDALREQRQGPHEYAEAGDIPSFPDGSQLLDNFDLTDINDLNWTTWNDFMRL</sequence>
<dbReference type="InterPro" id="IPR050613">
    <property type="entry name" value="Sec_Metabolite_Reg"/>
</dbReference>
<evidence type="ECO:0000313" key="5">
    <source>
        <dbReference type="EMBL" id="TPX12186.1"/>
    </source>
</evidence>
<dbReference type="EMBL" id="SKBQ01000042">
    <property type="protein sequence ID" value="TPX12186.1"/>
    <property type="molecule type" value="Genomic_DNA"/>
</dbReference>
<evidence type="ECO:0000256" key="1">
    <source>
        <dbReference type="ARBA" id="ARBA00004123"/>
    </source>
</evidence>
<dbReference type="GeneID" id="41974519"/>
<accession>A0A507AZF8</accession>
<gene>
    <name evidence="5" type="ORF">E0L32_007072</name>
</gene>
<dbReference type="Proteomes" id="UP000319257">
    <property type="component" value="Unassembled WGS sequence"/>
</dbReference>
<dbReference type="GO" id="GO:0005634">
    <property type="term" value="C:nucleus"/>
    <property type="evidence" value="ECO:0007669"/>
    <property type="project" value="UniProtKB-SubCell"/>
</dbReference>
<evidence type="ECO:0000259" key="4">
    <source>
        <dbReference type="Pfam" id="PF04082"/>
    </source>
</evidence>
<reference evidence="5 6" key="1">
    <citation type="submission" date="2019-06" db="EMBL/GenBank/DDBJ databases">
        <title>Draft genome sequence of the filamentous fungus Phialemoniopsis curvata isolated from diesel fuel.</title>
        <authorList>
            <person name="Varaljay V.A."/>
            <person name="Lyon W.J."/>
            <person name="Crouch A.L."/>
            <person name="Drake C.E."/>
            <person name="Hollomon J.M."/>
            <person name="Nadeau L.J."/>
            <person name="Nunn H.S."/>
            <person name="Stevenson B.S."/>
            <person name="Bojanowski C.L."/>
            <person name="Crookes-Goodson W.J."/>
        </authorList>
    </citation>
    <scope>NUCLEOTIDE SEQUENCE [LARGE SCALE GENOMIC DNA]</scope>
    <source>
        <strain evidence="5 6">D216</strain>
    </source>
</reference>
<feature type="domain" description="Xylanolytic transcriptional activator regulatory" evidence="4">
    <location>
        <begin position="67"/>
        <end position="214"/>
    </location>
</feature>
<dbReference type="Pfam" id="PF04082">
    <property type="entry name" value="Fungal_trans"/>
    <property type="match status" value="1"/>
</dbReference>
<dbReference type="RefSeq" id="XP_030993897.1">
    <property type="nucleotide sequence ID" value="XM_031141775.1"/>
</dbReference>
<dbReference type="InParanoid" id="A0A507AZF8"/>
<comment type="caution">
    <text evidence="5">The sequence shown here is derived from an EMBL/GenBank/DDBJ whole genome shotgun (WGS) entry which is preliminary data.</text>
</comment>
<dbReference type="STRING" id="1093900.A0A507AZF8"/>
<protein>
    <recommendedName>
        <fullName evidence="4">Xylanolytic transcriptional activator regulatory domain-containing protein</fullName>
    </recommendedName>
</protein>
<dbReference type="CDD" id="cd12148">
    <property type="entry name" value="fungal_TF_MHR"/>
    <property type="match status" value="1"/>
</dbReference>
<proteinExistence type="predicted"/>
<feature type="region of interest" description="Disordered" evidence="3">
    <location>
        <begin position="1"/>
        <end position="24"/>
    </location>
</feature>
<evidence type="ECO:0000256" key="2">
    <source>
        <dbReference type="ARBA" id="ARBA00023242"/>
    </source>
</evidence>